<dbReference type="PRINTS" id="PR00083">
    <property type="entry name" value="HOLDHDRGNASE"/>
</dbReference>
<dbReference type="PANTHER" id="PTHR21256:SF14">
    <property type="entry name" value="HISTIDINOL DEHYDROGENASE"/>
    <property type="match status" value="1"/>
</dbReference>
<dbReference type="EC" id="1.1.1.308" evidence="4"/>
<feature type="binding site" evidence="4">
    <location>
        <position position="412"/>
    </location>
    <ligand>
        <name>Zn(2+)</name>
        <dbReference type="ChEBI" id="CHEBI:29105"/>
    </ligand>
</feature>
<dbReference type="InterPro" id="IPR001692">
    <property type="entry name" value="Histidinol_DH_CS"/>
</dbReference>
<feature type="active site" description="Proton acceptor" evidence="4">
    <location>
        <position position="320"/>
    </location>
</feature>
<dbReference type="PROSITE" id="PS00611">
    <property type="entry name" value="HISOL_DEHYDROGENASE"/>
    <property type="match status" value="1"/>
</dbReference>
<keyword evidence="3 4" id="KW-0560">Oxidoreductase</keyword>
<evidence type="ECO:0000256" key="2">
    <source>
        <dbReference type="ARBA" id="ARBA00022833"/>
    </source>
</evidence>
<feature type="binding site" evidence="4">
    <location>
        <position position="181"/>
    </location>
    <ligand>
        <name>NAD(+)</name>
        <dbReference type="ChEBI" id="CHEBI:57540"/>
    </ligand>
</feature>
<feature type="binding site" evidence="4">
    <location>
        <position position="252"/>
    </location>
    <ligand>
        <name>Zn(2+)</name>
        <dbReference type="ChEBI" id="CHEBI:29105"/>
    </ligand>
</feature>
<keyword evidence="1 4" id="KW-0479">Metal-binding</keyword>
<comment type="function">
    <text evidence="4">Catalyzes the NAD-dependent oxidation of (R)-2,3-dihydroxypropane-1-sulfonate to (R)-3-sulfolactate.</text>
</comment>
<dbReference type="InterPro" id="IPR022695">
    <property type="entry name" value="Histidinol_DH_monofunct"/>
</dbReference>
<name>A0ABT4ZDH4_9RHOB</name>
<organism evidence="5 6">
    <name type="scientific">Paracoccus onchidii</name>
    <dbReference type="NCBI Taxonomy" id="3017813"/>
    <lineage>
        <taxon>Bacteria</taxon>
        <taxon>Pseudomonadati</taxon>
        <taxon>Pseudomonadota</taxon>
        <taxon>Alphaproteobacteria</taxon>
        <taxon>Rhodobacterales</taxon>
        <taxon>Paracoccaceae</taxon>
        <taxon>Paracoccus</taxon>
    </lineage>
</organism>
<dbReference type="Gene3D" id="1.20.5.1300">
    <property type="match status" value="1"/>
</dbReference>
<feature type="active site" description="Proton acceptor" evidence="4">
    <location>
        <position position="319"/>
    </location>
</feature>
<dbReference type="Gene3D" id="3.40.50.1980">
    <property type="entry name" value="Nitrogenase molybdenum iron protein domain"/>
    <property type="match status" value="2"/>
</dbReference>
<gene>
    <name evidence="5" type="primary">hisD</name>
    <name evidence="4" type="synonym">hpsN</name>
    <name evidence="5" type="ORF">PAF17_07805</name>
</gene>
<dbReference type="GO" id="GO:0004399">
    <property type="term" value="F:histidinol dehydrogenase activity"/>
    <property type="evidence" value="ECO:0007669"/>
    <property type="project" value="UniProtKB-EC"/>
</dbReference>
<dbReference type="PANTHER" id="PTHR21256">
    <property type="entry name" value="HISTIDINOL DEHYDROGENASE HDH"/>
    <property type="match status" value="1"/>
</dbReference>
<dbReference type="Proteomes" id="UP001165641">
    <property type="component" value="Unassembled WGS sequence"/>
</dbReference>
<comment type="caution">
    <text evidence="5">The sequence shown here is derived from an EMBL/GenBank/DDBJ whole genome shotgun (WGS) entry which is preliminary data.</text>
</comment>
<reference evidence="5" key="1">
    <citation type="submission" date="2022-12" db="EMBL/GenBank/DDBJ databases">
        <title>Paracoccus onchidii sp. nov., isolated from a marine invertebrate from the South China Sea.</title>
        <authorList>
            <person name="Xu S."/>
            <person name="Liu Z."/>
            <person name="Xu Y."/>
        </authorList>
    </citation>
    <scope>NUCLEOTIDE SEQUENCE</scope>
    <source>
        <strain evidence="5">Z330</strain>
    </source>
</reference>
<protein>
    <recommendedName>
        <fullName evidence="4">Sulfopropanediol 3-dehydrogenase</fullName>
        <ecNumber evidence="4">1.1.1.308</ecNumber>
    </recommendedName>
    <alternativeName>
        <fullName evidence="4">2,3-dihydroxypropane-1-sulfonate 3-dehydrogenase (sulfolactate forming)</fullName>
        <shortName evidence="4">DHPS 3-dehydrogenase (sulfolactate forming)</shortName>
    </alternativeName>
</protein>
<dbReference type="SUPFAM" id="SSF53720">
    <property type="entry name" value="ALDH-like"/>
    <property type="match status" value="1"/>
</dbReference>
<dbReference type="NCBIfam" id="TIGR00069">
    <property type="entry name" value="hisD"/>
    <property type="match status" value="1"/>
</dbReference>
<feature type="binding site" evidence="4">
    <location>
        <position position="249"/>
    </location>
    <ligand>
        <name>Zn(2+)</name>
        <dbReference type="ChEBI" id="CHEBI:29105"/>
    </ligand>
</feature>
<dbReference type="InterPro" id="IPR043678">
    <property type="entry name" value="Sulfopropanediol_dehydrog_HpsN"/>
</dbReference>
<comment type="cofactor">
    <cofactor evidence="4">
        <name>Zn(2+)</name>
        <dbReference type="ChEBI" id="CHEBI:29105"/>
    </cofactor>
    <text evidence="4">Binds 1 zinc ion per subunit.</text>
</comment>
<proteinExistence type="inferred from homology"/>
<dbReference type="Pfam" id="PF00815">
    <property type="entry name" value="Histidinol_dh"/>
    <property type="match status" value="1"/>
</dbReference>
<evidence type="ECO:0000256" key="3">
    <source>
        <dbReference type="ARBA" id="ARBA00023002"/>
    </source>
</evidence>
<keyword evidence="2 4" id="KW-0862">Zinc</keyword>
<dbReference type="CDD" id="cd06572">
    <property type="entry name" value="Histidinol_dh"/>
    <property type="match status" value="1"/>
</dbReference>
<evidence type="ECO:0000313" key="6">
    <source>
        <dbReference type="Proteomes" id="UP001165641"/>
    </source>
</evidence>
<feature type="binding site" evidence="4">
    <location>
        <position position="119"/>
    </location>
    <ligand>
        <name>NAD(+)</name>
        <dbReference type="ChEBI" id="CHEBI:57540"/>
    </ligand>
</feature>
<accession>A0ABT4ZDH4</accession>
<dbReference type="InterPro" id="IPR012131">
    <property type="entry name" value="Hstdl_DH"/>
</dbReference>
<sequence>MSVTYLKKAARQSTTDAGETREIVQNILTEIEQGGEDAARKYAEKFDRYDGNIVLTRDEIDAASAQLSQQLKDDIRFAHDNVRRFAEAQKDTIRDFQTEIQPGLILGQKAIPCNAAGCYAPGGRYSHVASALMTVTTAKVAGCGHISVCSPPRPGVGLNPAIVYTADLCGADQILALGGVQGIAAMAFGLFGLPQSDILVGPGNQFVAEAKRLLFGRVGIDMFAGPTDSLILADKTADPEIVAWDLVGQAEHGYNSPVWLVTDDRALAEKVMARVPDLIATLPELNGKNATDAWRDYAEVILCDTREEMAATSDRYAPEHLTVQAQDLDWWLNRLSCYGSLFLGEETTVAFGDKASGTNHVLPTSGAARYTGGLSVHKYMKLVTWQRATREGAKPIAEATARISRLEGMEGHARTADIRLAKYFPDEQFDLTAQEVPA</sequence>
<dbReference type="RefSeq" id="WP_271888539.1">
    <property type="nucleotide sequence ID" value="NZ_JAQBIE010000008.1"/>
</dbReference>
<dbReference type="PIRSF" id="PIRSF000099">
    <property type="entry name" value="Histidinol_dh"/>
    <property type="match status" value="1"/>
</dbReference>
<dbReference type="EMBL" id="JAQBIE010000008">
    <property type="protein sequence ID" value="MDB6177416.1"/>
    <property type="molecule type" value="Genomic_DNA"/>
</dbReference>
<comment type="catalytic activity">
    <reaction evidence="4">
        <text>(2R)-3-sulfopropanediol + 2 NAD(+) + H2O = (2R)-3-sulfolactate + 2 NADH + 3 H(+)</text>
        <dbReference type="Rhea" id="RHEA:28074"/>
        <dbReference type="ChEBI" id="CHEBI:15377"/>
        <dbReference type="ChEBI" id="CHEBI:15378"/>
        <dbReference type="ChEBI" id="CHEBI:57540"/>
        <dbReference type="ChEBI" id="CHEBI:57945"/>
        <dbReference type="ChEBI" id="CHEBI:58738"/>
        <dbReference type="ChEBI" id="CHEBI:60997"/>
        <dbReference type="EC" id="1.1.1.308"/>
    </reaction>
</comment>
<keyword evidence="6" id="KW-1185">Reference proteome</keyword>
<keyword evidence="4" id="KW-0520">NAD</keyword>
<evidence type="ECO:0000256" key="4">
    <source>
        <dbReference type="HAMAP-Rule" id="MF_02228"/>
    </source>
</evidence>
<feature type="binding site" evidence="4">
    <location>
        <position position="204"/>
    </location>
    <ligand>
        <name>NAD(+)</name>
        <dbReference type="ChEBI" id="CHEBI:57540"/>
    </ligand>
</feature>
<dbReference type="HAMAP" id="MF_02228">
    <property type="entry name" value="Sulfopropanediol_dehydrog"/>
    <property type="match status" value="1"/>
</dbReference>
<dbReference type="InterPro" id="IPR016161">
    <property type="entry name" value="Ald_DH/histidinol_DH"/>
</dbReference>
<feature type="binding site" evidence="4">
    <location>
        <position position="353"/>
    </location>
    <ligand>
        <name>Zn(2+)</name>
        <dbReference type="ChEBI" id="CHEBI:29105"/>
    </ligand>
</feature>
<evidence type="ECO:0000256" key="1">
    <source>
        <dbReference type="ARBA" id="ARBA00022723"/>
    </source>
</evidence>
<evidence type="ECO:0000313" key="5">
    <source>
        <dbReference type="EMBL" id="MDB6177416.1"/>
    </source>
</evidence>
<comment type="similarity">
    <text evidence="4">Belongs to the histidinol dehydrogenase family. HpsN subfamily.</text>
</comment>